<evidence type="ECO:0000313" key="8">
    <source>
        <dbReference type="EMBL" id="AKP51487.1"/>
    </source>
</evidence>
<dbReference type="SUPFAM" id="SSF88659">
    <property type="entry name" value="Sigma3 and sigma4 domains of RNA polymerase sigma factors"/>
    <property type="match status" value="1"/>
</dbReference>
<organism evidence="8 9">
    <name type="scientific">Cyclobacterium amurskyense</name>
    <dbReference type="NCBI Taxonomy" id="320787"/>
    <lineage>
        <taxon>Bacteria</taxon>
        <taxon>Pseudomonadati</taxon>
        <taxon>Bacteroidota</taxon>
        <taxon>Cytophagia</taxon>
        <taxon>Cytophagales</taxon>
        <taxon>Cyclobacteriaceae</taxon>
        <taxon>Cyclobacterium</taxon>
    </lineage>
</organism>
<dbReference type="Pfam" id="PF04542">
    <property type="entry name" value="Sigma70_r2"/>
    <property type="match status" value="1"/>
</dbReference>
<dbReference type="STRING" id="320787.CA2015_2063"/>
<sequence length="163" mass="19310">MKSFFESQIWPLKNRLYRFAILWLKDRDKAQDAVQETMTKGFMQQEYLSSINNPTGWLVKTLKNEALQQIREAGKWETLEEVGEMAMEVVPEVDTSQQAKMVFRFMNKLPEKQKEIFFLREVEGLTHKEMADYLGLNEGQVKVELHRARKKLKSFLENYGKQE</sequence>
<dbReference type="InterPro" id="IPR039425">
    <property type="entry name" value="RNA_pol_sigma-70-like"/>
</dbReference>
<evidence type="ECO:0000256" key="1">
    <source>
        <dbReference type="ARBA" id="ARBA00010641"/>
    </source>
</evidence>
<feature type="domain" description="RNA polymerase sigma factor 70 region 4 type 2" evidence="7">
    <location>
        <begin position="104"/>
        <end position="152"/>
    </location>
</feature>
<protein>
    <submittedName>
        <fullName evidence="8">RNA polymerase, sigma-24 subunit, ECF subfamily</fullName>
    </submittedName>
</protein>
<comment type="similarity">
    <text evidence="1">Belongs to the sigma-70 factor family. ECF subfamily.</text>
</comment>
<dbReference type="AlphaFoldDB" id="A0A0H4PT43"/>
<gene>
    <name evidence="8" type="ORF">CA2015_2063</name>
</gene>
<dbReference type="Gene3D" id="1.10.10.10">
    <property type="entry name" value="Winged helix-like DNA-binding domain superfamily/Winged helix DNA-binding domain"/>
    <property type="match status" value="1"/>
</dbReference>
<proteinExistence type="inferred from homology"/>
<dbReference type="GO" id="GO:0003677">
    <property type="term" value="F:DNA binding"/>
    <property type="evidence" value="ECO:0007669"/>
    <property type="project" value="UniProtKB-KW"/>
</dbReference>
<feature type="domain" description="RNA polymerase sigma-70 region 2" evidence="6">
    <location>
        <begin position="13"/>
        <end position="74"/>
    </location>
</feature>
<dbReference type="Gene3D" id="1.10.1740.10">
    <property type="match status" value="1"/>
</dbReference>
<dbReference type="CDD" id="cd06171">
    <property type="entry name" value="Sigma70_r4"/>
    <property type="match status" value="1"/>
</dbReference>
<dbReference type="NCBIfam" id="TIGR02937">
    <property type="entry name" value="sigma70-ECF"/>
    <property type="match status" value="1"/>
</dbReference>
<evidence type="ECO:0000259" key="7">
    <source>
        <dbReference type="Pfam" id="PF08281"/>
    </source>
</evidence>
<dbReference type="Proteomes" id="UP000036520">
    <property type="component" value="Chromosome"/>
</dbReference>
<evidence type="ECO:0000259" key="6">
    <source>
        <dbReference type="Pfam" id="PF04542"/>
    </source>
</evidence>
<dbReference type="EMBL" id="CP012040">
    <property type="protein sequence ID" value="AKP51487.1"/>
    <property type="molecule type" value="Genomic_DNA"/>
</dbReference>
<name>A0A0H4PT43_9BACT</name>
<keyword evidence="2" id="KW-0805">Transcription regulation</keyword>
<dbReference type="InterPro" id="IPR007627">
    <property type="entry name" value="RNA_pol_sigma70_r2"/>
</dbReference>
<evidence type="ECO:0000256" key="4">
    <source>
        <dbReference type="ARBA" id="ARBA00023125"/>
    </source>
</evidence>
<dbReference type="Pfam" id="PF08281">
    <property type="entry name" value="Sigma70_r4_2"/>
    <property type="match status" value="1"/>
</dbReference>
<evidence type="ECO:0000256" key="5">
    <source>
        <dbReference type="ARBA" id="ARBA00023163"/>
    </source>
</evidence>
<dbReference type="InterPro" id="IPR013249">
    <property type="entry name" value="RNA_pol_sigma70_r4_t2"/>
</dbReference>
<keyword evidence="3" id="KW-0731">Sigma factor</keyword>
<dbReference type="InterPro" id="IPR036388">
    <property type="entry name" value="WH-like_DNA-bd_sf"/>
</dbReference>
<dbReference type="GO" id="GO:0016987">
    <property type="term" value="F:sigma factor activity"/>
    <property type="evidence" value="ECO:0007669"/>
    <property type="project" value="UniProtKB-KW"/>
</dbReference>
<dbReference type="SUPFAM" id="SSF88946">
    <property type="entry name" value="Sigma2 domain of RNA polymerase sigma factors"/>
    <property type="match status" value="1"/>
</dbReference>
<keyword evidence="5" id="KW-0804">Transcription</keyword>
<keyword evidence="4" id="KW-0238">DNA-binding</keyword>
<evidence type="ECO:0000256" key="3">
    <source>
        <dbReference type="ARBA" id="ARBA00023082"/>
    </source>
</evidence>
<dbReference type="OrthoDB" id="795989at2"/>
<dbReference type="KEGG" id="camu:CA2015_2063"/>
<evidence type="ECO:0000256" key="2">
    <source>
        <dbReference type="ARBA" id="ARBA00023015"/>
    </source>
</evidence>
<dbReference type="RefSeq" id="WP_048641817.1">
    <property type="nucleotide sequence ID" value="NZ_CP012040.1"/>
</dbReference>
<dbReference type="InterPro" id="IPR014284">
    <property type="entry name" value="RNA_pol_sigma-70_dom"/>
</dbReference>
<dbReference type="PANTHER" id="PTHR43133:SF8">
    <property type="entry name" value="RNA POLYMERASE SIGMA FACTOR HI_1459-RELATED"/>
    <property type="match status" value="1"/>
</dbReference>
<evidence type="ECO:0000313" key="9">
    <source>
        <dbReference type="Proteomes" id="UP000036520"/>
    </source>
</evidence>
<reference evidence="8 9" key="1">
    <citation type="submission" date="2015-07" db="EMBL/GenBank/DDBJ databases">
        <authorList>
            <person name="Kim K.M."/>
        </authorList>
    </citation>
    <scope>NUCLEOTIDE SEQUENCE [LARGE SCALE GENOMIC DNA]</scope>
    <source>
        <strain evidence="8 9">KCTC 12363</strain>
    </source>
</reference>
<dbReference type="PANTHER" id="PTHR43133">
    <property type="entry name" value="RNA POLYMERASE ECF-TYPE SIGMA FACTO"/>
    <property type="match status" value="1"/>
</dbReference>
<accession>A0A0H4PT43</accession>
<dbReference type="GO" id="GO:0006352">
    <property type="term" value="P:DNA-templated transcription initiation"/>
    <property type="evidence" value="ECO:0007669"/>
    <property type="project" value="InterPro"/>
</dbReference>
<dbReference type="InterPro" id="IPR013324">
    <property type="entry name" value="RNA_pol_sigma_r3/r4-like"/>
</dbReference>
<keyword evidence="9" id="KW-1185">Reference proteome</keyword>
<dbReference type="InterPro" id="IPR013325">
    <property type="entry name" value="RNA_pol_sigma_r2"/>
</dbReference>